<gene>
    <name evidence="1" type="ORF">HMPREF1991_02323</name>
</gene>
<comment type="caution">
    <text evidence="1">The sequence shown here is derived from an EMBL/GenBank/DDBJ whole genome shotgun (WGS) entry which is preliminary data.</text>
</comment>
<organism evidence="1 2">
    <name type="scientific">Hoylesella loescheii DSM 19665 = JCM 12249 = ATCC 15930</name>
    <dbReference type="NCBI Taxonomy" id="1122985"/>
    <lineage>
        <taxon>Bacteria</taxon>
        <taxon>Pseudomonadati</taxon>
        <taxon>Bacteroidota</taxon>
        <taxon>Bacteroidia</taxon>
        <taxon>Bacteroidales</taxon>
        <taxon>Prevotellaceae</taxon>
        <taxon>Hoylesella</taxon>
    </lineage>
</organism>
<reference evidence="1 2" key="1">
    <citation type="submission" date="2013-08" db="EMBL/GenBank/DDBJ databases">
        <authorList>
            <person name="Weinstock G."/>
            <person name="Sodergren E."/>
            <person name="Wylie T."/>
            <person name="Fulton L."/>
            <person name="Fulton R."/>
            <person name="Fronick C."/>
            <person name="O'Laughlin M."/>
            <person name="Godfrey J."/>
            <person name="Miner T."/>
            <person name="Herter B."/>
            <person name="Appelbaum E."/>
            <person name="Cordes M."/>
            <person name="Lek S."/>
            <person name="Wollam A."/>
            <person name="Pepin K.H."/>
            <person name="Palsikar V.B."/>
            <person name="Mitreva M."/>
            <person name="Wilson R.K."/>
        </authorList>
    </citation>
    <scope>NUCLEOTIDE SEQUENCE [LARGE SCALE GENOMIC DNA]</scope>
    <source>
        <strain evidence="1 2">ATCC 15930</strain>
    </source>
</reference>
<proteinExistence type="predicted"/>
<dbReference type="AlphaFoldDB" id="A0A069QP42"/>
<evidence type="ECO:0000313" key="2">
    <source>
        <dbReference type="Proteomes" id="UP000027442"/>
    </source>
</evidence>
<protein>
    <submittedName>
        <fullName evidence="1">Uncharacterized protein</fullName>
    </submittedName>
</protein>
<dbReference type="Proteomes" id="UP000027442">
    <property type="component" value="Unassembled WGS sequence"/>
</dbReference>
<sequence length="42" mass="4639">MTWNTVPTKMEQGGRIKGSVQRLIQALSFGDEMGYMGPTNAH</sequence>
<evidence type="ECO:0000313" key="1">
    <source>
        <dbReference type="EMBL" id="KDR51601.1"/>
    </source>
</evidence>
<name>A0A069QP42_HOYLO</name>
<accession>A0A069QP42</accession>
<dbReference type="EMBL" id="JNGW01000098">
    <property type="protein sequence ID" value="KDR51601.1"/>
    <property type="molecule type" value="Genomic_DNA"/>
</dbReference>
<keyword evidence="2" id="KW-1185">Reference proteome</keyword>
<dbReference type="HOGENOM" id="CLU_3255796_0_0_10"/>
<dbReference type="PATRIC" id="fig|1122985.7.peg.2406"/>